<sequence length="38" mass="4453">MDNYYNDSNETEYVHKDSNAMDDKRKKGSGNNYNSFLS</sequence>
<name>A0A1W1CIF3_9ZZZZ</name>
<evidence type="ECO:0000313" key="2">
    <source>
        <dbReference type="EMBL" id="SFV65576.1"/>
    </source>
</evidence>
<proteinExistence type="predicted"/>
<dbReference type="EMBL" id="FPHM01000095">
    <property type="protein sequence ID" value="SFV65576.1"/>
    <property type="molecule type" value="Genomic_DNA"/>
</dbReference>
<feature type="compositionally biased region" description="Polar residues" evidence="1">
    <location>
        <begin position="29"/>
        <end position="38"/>
    </location>
</feature>
<gene>
    <name evidence="2" type="ORF">MNB_SV-13-1752</name>
</gene>
<reference evidence="2" key="1">
    <citation type="submission" date="2016-10" db="EMBL/GenBank/DDBJ databases">
        <authorList>
            <person name="de Groot N.N."/>
        </authorList>
    </citation>
    <scope>NUCLEOTIDE SEQUENCE</scope>
</reference>
<dbReference type="AlphaFoldDB" id="A0A1W1CIF3"/>
<feature type="compositionally biased region" description="Basic and acidic residues" evidence="1">
    <location>
        <begin position="12"/>
        <end position="25"/>
    </location>
</feature>
<protein>
    <submittedName>
        <fullName evidence="2">Uncharacterized protein</fullName>
    </submittedName>
</protein>
<organism evidence="2">
    <name type="scientific">hydrothermal vent metagenome</name>
    <dbReference type="NCBI Taxonomy" id="652676"/>
    <lineage>
        <taxon>unclassified sequences</taxon>
        <taxon>metagenomes</taxon>
        <taxon>ecological metagenomes</taxon>
    </lineage>
</organism>
<evidence type="ECO:0000256" key="1">
    <source>
        <dbReference type="SAM" id="MobiDB-lite"/>
    </source>
</evidence>
<accession>A0A1W1CIF3</accession>
<feature type="region of interest" description="Disordered" evidence="1">
    <location>
        <begin position="1"/>
        <end position="38"/>
    </location>
</feature>